<dbReference type="EMBL" id="RSCL01000011">
    <property type="protein sequence ID" value="RUT04281.1"/>
    <property type="molecule type" value="Genomic_DNA"/>
</dbReference>
<accession>A0A3S1ALZ3</accession>
<comment type="cofactor">
    <cofactor evidence="1">
        <name>Mg(2+)</name>
        <dbReference type="ChEBI" id="CHEBI:18420"/>
    </cofactor>
</comment>
<reference evidence="19" key="1">
    <citation type="submission" date="2018-12" db="EMBL/GenBank/DDBJ databases">
        <authorList>
            <person name="Will S."/>
            <person name="Neumann-Schaal M."/>
            <person name="Henke P."/>
        </authorList>
    </citation>
    <scope>NUCLEOTIDE SEQUENCE</scope>
    <source>
        <strain evidence="19">PCC 7102</strain>
    </source>
</reference>
<keyword evidence="6 19" id="KW-0808">Transferase</keyword>
<evidence type="ECO:0000256" key="18">
    <source>
        <dbReference type="SAM" id="Phobius"/>
    </source>
</evidence>
<name>A0A3S1ALZ3_9CYAN</name>
<protein>
    <recommendedName>
        <fullName evidence="16">Beta-monoglucosyldiacylglycerol synthase</fullName>
        <ecNumber evidence="15">2.4.1.336</ecNumber>
    </recommendedName>
    <alternativeName>
        <fullName evidence="17">UDP-glucose:1,2-diacylglycerol 3-beta-D-glucosyltransferase</fullName>
    </alternativeName>
</protein>
<evidence type="ECO:0000256" key="3">
    <source>
        <dbReference type="ARBA" id="ARBA00006739"/>
    </source>
</evidence>
<evidence type="ECO:0000256" key="2">
    <source>
        <dbReference type="ARBA" id="ARBA00004141"/>
    </source>
</evidence>
<keyword evidence="7 18" id="KW-0812">Transmembrane</keyword>
<evidence type="ECO:0000313" key="20">
    <source>
        <dbReference type="Proteomes" id="UP000271624"/>
    </source>
</evidence>
<dbReference type="PANTHER" id="PTHR43630:SF1">
    <property type="entry name" value="POLY-BETA-1,6-N-ACETYL-D-GLUCOSAMINE SYNTHASE"/>
    <property type="match status" value="1"/>
</dbReference>
<evidence type="ECO:0000256" key="12">
    <source>
        <dbReference type="ARBA" id="ARBA00023136"/>
    </source>
</evidence>
<keyword evidence="20" id="KW-1185">Reference proteome</keyword>
<evidence type="ECO:0000256" key="15">
    <source>
        <dbReference type="ARBA" id="ARBA00066964"/>
    </source>
</evidence>
<keyword evidence="10 18" id="KW-1133">Transmembrane helix</keyword>
<comment type="catalytic activity">
    <reaction evidence="14">
        <text>a 1,2-diacyl-sn-glycerol + UDP-alpha-D-glucose = a 1,2-diacyl-3-O-(beta-D-glucopyranosyl)-sn-glycerol + UDP + H(+)</text>
        <dbReference type="Rhea" id="RHEA:17285"/>
        <dbReference type="ChEBI" id="CHEBI:15378"/>
        <dbReference type="ChEBI" id="CHEBI:17815"/>
        <dbReference type="ChEBI" id="CHEBI:58223"/>
        <dbReference type="ChEBI" id="CHEBI:58885"/>
        <dbReference type="ChEBI" id="CHEBI:75799"/>
        <dbReference type="EC" id="2.4.1.336"/>
    </reaction>
</comment>
<dbReference type="GO" id="GO:0016020">
    <property type="term" value="C:membrane"/>
    <property type="evidence" value="ECO:0007669"/>
    <property type="project" value="UniProtKB-SubCell"/>
</dbReference>
<evidence type="ECO:0000256" key="14">
    <source>
        <dbReference type="ARBA" id="ARBA00053004"/>
    </source>
</evidence>
<dbReference type="GO" id="GO:0046467">
    <property type="term" value="P:membrane lipid biosynthetic process"/>
    <property type="evidence" value="ECO:0007669"/>
    <property type="project" value="UniProtKB-ARBA"/>
</dbReference>
<sequence length="393" mass="44885">MHLIPITRWFMLVLTLILTWQAVRMLIAKPKTLINLNEAYLPTVTILVPAKNESIVLPNIVESLFHLDYPASNLDIWIINDASTDNTRQRLEKLQSQFSALQVYHRETSGGGKSGALNAVFGATKGEIILVCDADAQFPTNFLQQTLPIFQDNTIGAVQVRKTIANRNLNFLTRCQQMEMSCDAWLQTHRIAASGMTELRGSGMFVRRQLIEKCNGWNENTVTDDLDLAFRLYIAGAEIEFITAPAIKEQGVTTLGQLWHQRYRWSLGGYQRYLDYLPQMLNLGWKKEIDLLLFLLLQFVLPIGLIPDLLWTVFYSHNAVLLPLQTLLGIILTIGFIAGLYQFQNLRGWSLLWSTLQGSFYMLHWIPIMIVTTLSLCIKPQQLNWVKTEHYGN</sequence>
<dbReference type="CDD" id="cd06423">
    <property type="entry name" value="CESA_like"/>
    <property type="match status" value="1"/>
</dbReference>
<evidence type="ECO:0000256" key="5">
    <source>
        <dbReference type="ARBA" id="ARBA00022676"/>
    </source>
</evidence>
<evidence type="ECO:0000256" key="17">
    <source>
        <dbReference type="ARBA" id="ARBA00078564"/>
    </source>
</evidence>
<dbReference type="GO" id="GO:0006071">
    <property type="term" value="P:glycerol metabolic process"/>
    <property type="evidence" value="ECO:0007669"/>
    <property type="project" value="UniProtKB-KW"/>
</dbReference>
<dbReference type="InterPro" id="IPR029044">
    <property type="entry name" value="Nucleotide-diphossugar_trans"/>
</dbReference>
<reference evidence="19" key="2">
    <citation type="journal article" date="2019" name="Genome Biol. Evol.">
        <title>Day and night: Metabolic profiles and evolutionary relationships of six axenic non-marine cyanobacteria.</title>
        <authorList>
            <person name="Will S.E."/>
            <person name="Henke P."/>
            <person name="Boedeker C."/>
            <person name="Huang S."/>
            <person name="Brinkmann H."/>
            <person name="Rohde M."/>
            <person name="Jarek M."/>
            <person name="Friedl T."/>
            <person name="Seufert S."/>
            <person name="Schumacher M."/>
            <person name="Overmann J."/>
            <person name="Neumann-Schaal M."/>
            <person name="Petersen J."/>
        </authorList>
    </citation>
    <scope>NUCLEOTIDE SEQUENCE [LARGE SCALE GENOMIC DNA]</scope>
    <source>
        <strain evidence="19">PCC 7102</strain>
    </source>
</reference>
<evidence type="ECO:0000256" key="6">
    <source>
        <dbReference type="ARBA" id="ARBA00022679"/>
    </source>
</evidence>
<dbReference type="Pfam" id="PF13641">
    <property type="entry name" value="Glyco_tranf_2_3"/>
    <property type="match status" value="1"/>
</dbReference>
<evidence type="ECO:0000256" key="11">
    <source>
        <dbReference type="ARBA" id="ARBA00023098"/>
    </source>
</evidence>
<evidence type="ECO:0000256" key="4">
    <source>
        <dbReference type="ARBA" id="ARBA00022516"/>
    </source>
</evidence>
<feature type="transmembrane region" description="Helical" evidence="18">
    <location>
        <begin position="291"/>
        <end position="313"/>
    </location>
</feature>
<proteinExistence type="inferred from homology"/>
<feature type="transmembrane region" description="Helical" evidence="18">
    <location>
        <begin position="361"/>
        <end position="378"/>
    </location>
</feature>
<comment type="similarity">
    <text evidence="3">Belongs to the glycosyltransferase 2 family.</text>
</comment>
<dbReference type="AlphaFoldDB" id="A0A3S1ALZ3"/>
<dbReference type="Proteomes" id="UP000271624">
    <property type="component" value="Unassembled WGS sequence"/>
</dbReference>
<dbReference type="Gene3D" id="3.90.550.10">
    <property type="entry name" value="Spore Coat Polysaccharide Biosynthesis Protein SpsA, Chain A"/>
    <property type="match status" value="1"/>
</dbReference>
<keyword evidence="12 18" id="KW-0472">Membrane</keyword>
<keyword evidence="13" id="KW-0119">Carbohydrate metabolism</keyword>
<comment type="subcellular location">
    <subcellularLocation>
        <location evidence="2">Membrane</location>
        <topology evidence="2">Multi-pass membrane protein</topology>
    </subcellularLocation>
</comment>
<evidence type="ECO:0000313" key="19">
    <source>
        <dbReference type="EMBL" id="RUT04281.1"/>
    </source>
</evidence>
<evidence type="ECO:0000256" key="9">
    <source>
        <dbReference type="ARBA" id="ARBA00022842"/>
    </source>
</evidence>
<dbReference type="EC" id="2.4.1.336" evidence="15"/>
<evidence type="ECO:0000256" key="7">
    <source>
        <dbReference type="ARBA" id="ARBA00022692"/>
    </source>
</evidence>
<keyword evidence="4" id="KW-0444">Lipid biosynthesis</keyword>
<dbReference type="GO" id="GO:0016758">
    <property type="term" value="F:hexosyltransferase activity"/>
    <property type="evidence" value="ECO:0007669"/>
    <property type="project" value="UniProtKB-ARBA"/>
</dbReference>
<keyword evidence="9" id="KW-0460">Magnesium</keyword>
<keyword evidence="11" id="KW-0443">Lipid metabolism</keyword>
<dbReference type="SUPFAM" id="SSF53448">
    <property type="entry name" value="Nucleotide-diphospho-sugar transferases"/>
    <property type="match status" value="1"/>
</dbReference>
<organism evidence="19 20">
    <name type="scientific">Dulcicalothrix desertica PCC 7102</name>
    <dbReference type="NCBI Taxonomy" id="232991"/>
    <lineage>
        <taxon>Bacteria</taxon>
        <taxon>Bacillati</taxon>
        <taxon>Cyanobacteriota</taxon>
        <taxon>Cyanophyceae</taxon>
        <taxon>Nostocales</taxon>
        <taxon>Calotrichaceae</taxon>
        <taxon>Dulcicalothrix</taxon>
    </lineage>
</organism>
<evidence type="ECO:0000256" key="10">
    <source>
        <dbReference type="ARBA" id="ARBA00022989"/>
    </source>
</evidence>
<dbReference type="FunFam" id="3.90.550.10:FF:000164">
    <property type="entry name" value="Beta-(1-3)-glucosyl transferase"/>
    <property type="match status" value="1"/>
</dbReference>
<comment type="caution">
    <text evidence="19">The sequence shown here is derived from an EMBL/GenBank/DDBJ whole genome shotgun (WGS) entry which is preliminary data.</text>
</comment>
<evidence type="ECO:0000256" key="8">
    <source>
        <dbReference type="ARBA" id="ARBA00022798"/>
    </source>
</evidence>
<gene>
    <name evidence="19" type="ORF">DSM106972_045090</name>
</gene>
<dbReference type="PANTHER" id="PTHR43630">
    <property type="entry name" value="POLY-BETA-1,6-N-ACETYL-D-GLUCOSAMINE SYNTHASE"/>
    <property type="match status" value="1"/>
</dbReference>
<keyword evidence="8" id="KW-0319">Glycerol metabolism</keyword>
<evidence type="ECO:0000256" key="16">
    <source>
        <dbReference type="ARBA" id="ARBA00068721"/>
    </source>
</evidence>
<evidence type="ECO:0000256" key="1">
    <source>
        <dbReference type="ARBA" id="ARBA00001946"/>
    </source>
</evidence>
<feature type="transmembrane region" description="Helical" evidence="18">
    <location>
        <begin position="320"/>
        <end position="341"/>
    </location>
</feature>
<evidence type="ECO:0000256" key="13">
    <source>
        <dbReference type="ARBA" id="ARBA00023277"/>
    </source>
</evidence>
<keyword evidence="5" id="KW-0328">Glycosyltransferase</keyword>